<dbReference type="Pfam" id="PF00528">
    <property type="entry name" value="BPD_transp_1"/>
    <property type="match status" value="1"/>
</dbReference>
<comment type="subcellular location">
    <subcellularLocation>
        <location evidence="1">Cell membrane</location>
        <topology evidence="1">Multi-pass membrane protein</topology>
    </subcellularLocation>
</comment>
<evidence type="ECO:0000256" key="4">
    <source>
        <dbReference type="ARBA" id="ARBA00022692"/>
    </source>
</evidence>
<keyword evidence="3" id="KW-1003">Cell membrane</keyword>
<dbReference type="EMBL" id="BARV01005860">
    <property type="protein sequence ID" value="GAI04410.1"/>
    <property type="molecule type" value="Genomic_DNA"/>
</dbReference>
<sequence>MLIFLAALHTIPKRFYEMAKIDGIGVLGRFRKITFPLISPVIGMVSALLSIGAFNIFPQVYVLTGGGPLGATESLLTLQYKEAFSFLHFGYASAMGYILVPIIVFVSILQIRAISKRVEY</sequence>
<organism evidence="9">
    <name type="scientific">marine sediment metagenome</name>
    <dbReference type="NCBI Taxonomy" id="412755"/>
    <lineage>
        <taxon>unclassified sequences</taxon>
        <taxon>metagenomes</taxon>
        <taxon>ecological metagenomes</taxon>
    </lineage>
</organism>
<evidence type="ECO:0000256" key="6">
    <source>
        <dbReference type="ARBA" id="ARBA00023136"/>
    </source>
</evidence>
<evidence type="ECO:0000256" key="3">
    <source>
        <dbReference type="ARBA" id="ARBA00022475"/>
    </source>
</evidence>
<keyword evidence="2" id="KW-0813">Transport</keyword>
<dbReference type="InterPro" id="IPR035906">
    <property type="entry name" value="MetI-like_sf"/>
</dbReference>
<dbReference type="CDD" id="cd06261">
    <property type="entry name" value="TM_PBP2"/>
    <property type="match status" value="1"/>
</dbReference>
<feature type="domain" description="ABC transmembrane type-1" evidence="8">
    <location>
        <begin position="1"/>
        <end position="110"/>
    </location>
</feature>
<dbReference type="InterPro" id="IPR051393">
    <property type="entry name" value="ABC_transporter_permease"/>
</dbReference>
<reference evidence="9" key="1">
    <citation type="journal article" date="2014" name="Front. Microbiol.">
        <title>High frequency of phylogenetically diverse reductive dehalogenase-homologous genes in deep subseafloor sedimentary metagenomes.</title>
        <authorList>
            <person name="Kawai M."/>
            <person name="Futagami T."/>
            <person name="Toyoda A."/>
            <person name="Takaki Y."/>
            <person name="Nishi S."/>
            <person name="Hori S."/>
            <person name="Arai W."/>
            <person name="Tsubouchi T."/>
            <person name="Morono Y."/>
            <person name="Uchiyama I."/>
            <person name="Ito T."/>
            <person name="Fujiyama A."/>
            <person name="Inagaki F."/>
            <person name="Takami H."/>
        </authorList>
    </citation>
    <scope>NUCLEOTIDE SEQUENCE</scope>
    <source>
        <strain evidence="9">Expedition CK06-06</strain>
    </source>
</reference>
<comment type="caution">
    <text evidence="9">The sequence shown here is derived from an EMBL/GenBank/DDBJ whole genome shotgun (WGS) entry which is preliminary data.</text>
</comment>
<protein>
    <recommendedName>
        <fullName evidence="8">ABC transmembrane type-1 domain-containing protein</fullName>
    </recommendedName>
</protein>
<dbReference type="PROSITE" id="PS50928">
    <property type="entry name" value="ABC_TM1"/>
    <property type="match status" value="1"/>
</dbReference>
<keyword evidence="4 7" id="KW-0812">Transmembrane</keyword>
<evidence type="ECO:0000256" key="2">
    <source>
        <dbReference type="ARBA" id="ARBA00022448"/>
    </source>
</evidence>
<evidence type="ECO:0000256" key="7">
    <source>
        <dbReference type="SAM" id="Phobius"/>
    </source>
</evidence>
<keyword evidence="5 7" id="KW-1133">Transmembrane helix</keyword>
<evidence type="ECO:0000313" key="9">
    <source>
        <dbReference type="EMBL" id="GAI04410.1"/>
    </source>
</evidence>
<feature type="transmembrane region" description="Helical" evidence="7">
    <location>
        <begin position="37"/>
        <end position="63"/>
    </location>
</feature>
<keyword evidence="6 7" id="KW-0472">Membrane</keyword>
<gene>
    <name evidence="9" type="ORF">S06H3_11915</name>
</gene>
<dbReference type="GO" id="GO:0055085">
    <property type="term" value="P:transmembrane transport"/>
    <property type="evidence" value="ECO:0007669"/>
    <property type="project" value="InterPro"/>
</dbReference>
<evidence type="ECO:0000256" key="5">
    <source>
        <dbReference type="ARBA" id="ARBA00022989"/>
    </source>
</evidence>
<proteinExistence type="predicted"/>
<dbReference type="Gene3D" id="1.10.3720.10">
    <property type="entry name" value="MetI-like"/>
    <property type="match status" value="1"/>
</dbReference>
<dbReference type="SUPFAM" id="SSF161098">
    <property type="entry name" value="MetI-like"/>
    <property type="match status" value="1"/>
</dbReference>
<evidence type="ECO:0000259" key="8">
    <source>
        <dbReference type="PROSITE" id="PS50928"/>
    </source>
</evidence>
<dbReference type="InterPro" id="IPR000515">
    <property type="entry name" value="MetI-like"/>
</dbReference>
<dbReference type="PANTHER" id="PTHR30193">
    <property type="entry name" value="ABC TRANSPORTER PERMEASE PROTEIN"/>
    <property type="match status" value="1"/>
</dbReference>
<evidence type="ECO:0000256" key="1">
    <source>
        <dbReference type="ARBA" id="ARBA00004651"/>
    </source>
</evidence>
<accession>X1LPU1</accession>
<name>X1LPU1_9ZZZZ</name>
<dbReference type="GO" id="GO:0005886">
    <property type="term" value="C:plasma membrane"/>
    <property type="evidence" value="ECO:0007669"/>
    <property type="project" value="UniProtKB-SubCell"/>
</dbReference>
<dbReference type="AlphaFoldDB" id="X1LPU1"/>
<dbReference type="PANTHER" id="PTHR30193:SF37">
    <property type="entry name" value="INNER MEMBRANE ABC TRANSPORTER PERMEASE PROTEIN YCJO"/>
    <property type="match status" value="1"/>
</dbReference>
<feature type="transmembrane region" description="Helical" evidence="7">
    <location>
        <begin position="83"/>
        <end position="109"/>
    </location>
</feature>